<name>E7GJV3_CLOS6</name>
<dbReference type="eggNOG" id="COG4824">
    <property type="taxonomic scope" value="Bacteria"/>
</dbReference>
<feature type="transmembrane region" description="Helical" evidence="5">
    <location>
        <begin position="30"/>
        <end position="51"/>
    </location>
</feature>
<dbReference type="NCBIfam" id="TIGR01593">
    <property type="entry name" value="holin_tox_secr"/>
    <property type="match status" value="1"/>
</dbReference>
<comment type="subcellular location">
    <subcellularLocation>
        <location evidence="1">Membrane</location>
        <topology evidence="1">Multi-pass membrane protein</topology>
    </subcellularLocation>
</comment>
<reference evidence="6 7" key="1">
    <citation type="submission" date="2010-12" db="EMBL/GenBank/DDBJ databases">
        <title>The Genome Sequence of Clostridium symbiosum strain WAL-14163.</title>
        <authorList>
            <person name="Earl A."/>
            <person name="Ward D."/>
            <person name="Feldgarden M."/>
            <person name="Gevers D."/>
            <person name="Finegold S.M."/>
            <person name="Summanen P.H."/>
            <person name="Molitoris D.R."/>
            <person name="Vaisanen M.L."/>
            <person name="Daigneault M."/>
            <person name="Young S.K."/>
            <person name="Zeng Q."/>
            <person name="Gargeya S."/>
            <person name="Fitzgerald M."/>
            <person name="Haas B."/>
            <person name="Abouelleil A."/>
            <person name="Alvarado L."/>
            <person name="Arachchi H.M."/>
            <person name="Berlin A."/>
            <person name="Brown A."/>
            <person name="Chapman S.B."/>
            <person name="Chen Z."/>
            <person name="Dunbar C."/>
            <person name="Freedman E."/>
            <person name="Gearin G."/>
            <person name="Gellesch M."/>
            <person name="Goldberg J."/>
            <person name="Griggs A."/>
            <person name="Gujja S."/>
            <person name="Heilman E."/>
            <person name="Heiman D."/>
            <person name="Howarth C."/>
            <person name="Larson L."/>
            <person name="Lui A."/>
            <person name="MacDonald P.J.P."/>
            <person name="Mehta T."/>
            <person name="Montmayeur A."/>
            <person name="Murphy C."/>
            <person name="Neiman D."/>
            <person name="Pearson M."/>
            <person name="Priest M."/>
            <person name="Roberts A."/>
            <person name="Saif S."/>
            <person name="Shea T."/>
            <person name="Shenoy N."/>
            <person name="Sisk P."/>
            <person name="Stolte C."/>
            <person name="Sykes S."/>
            <person name="White J."/>
            <person name="Yandava C."/>
            <person name="Nusbaum C."/>
            <person name="Birren B."/>
        </authorList>
    </citation>
    <scope>NUCLEOTIDE SEQUENCE [LARGE SCALE GENOMIC DNA]</scope>
    <source>
        <strain evidence="6 7">WAL-14163</strain>
    </source>
</reference>
<dbReference type="STRING" id="1512.GCA_900049235_01307"/>
<keyword evidence="7" id="KW-1185">Reference proteome</keyword>
<keyword evidence="2 5" id="KW-0812">Transmembrane</keyword>
<dbReference type="AlphaFoldDB" id="E7GJV3"/>
<dbReference type="GO" id="GO:0016020">
    <property type="term" value="C:membrane"/>
    <property type="evidence" value="ECO:0007669"/>
    <property type="project" value="UniProtKB-SubCell"/>
</dbReference>
<dbReference type="Pfam" id="PF05105">
    <property type="entry name" value="Phage_holin_4_1"/>
    <property type="match status" value="1"/>
</dbReference>
<dbReference type="EMBL" id="ADLQ01000032">
    <property type="protein sequence ID" value="EGA94847.1"/>
    <property type="molecule type" value="Genomic_DNA"/>
</dbReference>
<gene>
    <name evidence="6" type="ORF">HMPREF9474_01196</name>
</gene>
<keyword evidence="3 5" id="KW-1133">Transmembrane helix</keyword>
<evidence type="ECO:0000313" key="7">
    <source>
        <dbReference type="Proteomes" id="UP000002970"/>
    </source>
</evidence>
<dbReference type="HOGENOM" id="CLU_125939_0_0_9"/>
<organism evidence="6 7">
    <name type="scientific">Clostridium symbiosum (strain WAL-14163)</name>
    <dbReference type="NCBI Taxonomy" id="742740"/>
    <lineage>
        <taxon>Bacteria</taxon>
        <taxon>Bacillati</taxon>
        <taxon>Bacillota</taxon>
        <taxon>Clostridia</taxon>
        <taxon>Lachnospirales</taxon>
        <taxon>Lachnospiraceae</taxon>
        <taxon>Otoolea</taxon>
    </lineage>
</organism>
<evidence type="ECO:0000256" key="1">
    <source>
        <dbReference type="ARBA" id="ARBA00004141"/>
    </source>
</evidence>
<feature type="transmembrane region" description="Helical" evidence="5">
    <location>
        <begin position="7"/>
        <end position="24"/>
    </location>
</feature>
<keyword evidence="4 5" id="KW-0472">Membrane</keyword>
<comment type="caution">
    <text evidence="6">The sequence shown here is derived from an EMBL/GenBank/DDBJ whole genome shotgun (WGS) entry which is preliminary data.</text>
</comment>
<dbReference type="InterPro" id="IPR006480">
    <property type="entry name" value="Phage_holin_4_1"/>
</dbReference>
<protein>
    <submittedName>
        <fullName evidence="6">Holin</fullName>
    </submittedName>
</protein>
<sequence>MKEFVNLVQCAFAAVGGFFGWFVGGLDGMLYALIAFVVVDYITGLMAAGLEKKLSSGVGFRGIFKKVVIFCLVAVGNIIDTYIIQNGSVLRTAVVFFYLSNEGISILENVGRIGLPIPEKLRSVLEQLKEEKSDADK</sequence>
<evidence type="ECO:0000256" key="3">
    <source>
        <dbReference type="ARBA" id="ARBA00022989"/>
    </source>
</evidence>
<accession>E7GJV3</accession>
<evidence type="ECO:0000256" key="5">
    <source>
        <dbReference type="SAM" id="Phobius"/>
    </source>
</evidence>
<proteinExistence type="predicted"/>
<evidence type="ECO:0000256" key="2">
    <source>
        <dbReference type="ARBA" id="ARBA00022692"/>
    </source>
</evidence>
<dbReference type="RefSeq" id="WP_003499423.1">
    <property type="nucleotide sequence ID" value="NZ_GL834306.1"/>
</dbReference>
<evidence type="ECO:0000256" key="4">
    <source>
        <dbReference type="ARBA" id="ARBA00023136"/>
    </source>
</evidence>
<dbReference type="Proteomes" id="UP000002970">
    <property type="component" value="Unassembled WGS sequence"/>
</dbReference>
<evidence type="ECO:0000313" key="6">
    <source>
        <dbReference type="EMBL" id="EGA94847.1"/>
    </source>
</evidence>
<feature type="transmembrane region" description="Helical" evidence="5">
    <location>
        <begin position="63"/>
        <end position="84"/>
    </location>
</feature>